<dbReference type="EMBL" id="CP047142">
    <property type="protein sequence ID" value="QHQ68704.1"/>
    <property type="molecule type" value="Genomic_DNA"/>
</dbReference>
<feature type="transmembrane region" description="Helical" evidence="1">
    <location>
        <begin position="140"/>
        <end position="158"/>
    </location>
</feature>
<reference evidence="2 3" key="1">
    <citation type="submission" date="2019-12" db="EMBL/GenBank/DDBJ databases">
        <title>Complete Genome Sequences of Lactobacillus strains, C25 and P38, Isolated from Chicken Cecum.</title>
        <authorList>
            <person name="Hassan H.M."/>
            <person name="Mendoza M."/>
            <person name="Rezvani M."/>
            <person name="Koci M.D."/>
            <person name="Dickey A.N."/>
            <person name="Scholl E.H."/>
        </authorList>
    </citation>
    <scope>NUCLEOTIDE SEQUENCE [LARGE SCALE GENOMIC DNA]</scope>
    <source>
        <strain evidence="2 3">C25</strain>
    </source>
</reference>
<feature type="transmembrane region" description="Helical" evidence="1">
    <location>
        <begin position="100"/>
        <end position="120"/>
    </location>
</feature>
<feature type="transmembrane region" description="Helical" evidence="1">
    <location>
        <begin position="217"/>
        <end position="233"/>
    </location>
</feature>
<feature type="transmembrane region" description="Helical" evidence="1">
    <location>
        <begin position="196"/>
        <end position="211"/>
    </location>
</feature>
<feature type="transmembrane region" description="Helical" evidence="1">
    <location>
        <begin position="170"/>
        <end position="189"/>
    </location>
</feature>
<accession>A0AB37DHH2</accession>
<keyword evidence="1" id="KW-1133">Transmembrane helix</keyword>
<feature type="transmembrane region" description="Helical" evidence="1">
    <location>
        <begin position="398"/>
        <end position="417"/>
    </location>
</feature>
<feature type="transmembrane region" description="Helical" evidence="1">
    <location>
        <begin position="60"/>
        <end position="80"/>
    </location>
</feature>
<evidence type="ECO:0000313" key="3">
    <source>
        <dbReference type="Proteomes" id="UP000464915"/>
    </source>
</evidence>
<keyword evidence="1" id="KW-0472">Membrane</keyword>
<evidence type="ECO:0000256" key="1">
    <source>
        <dbReference type="SAM" id="Phobius"/>
    </source>
</evidence>
<protein>
    <submittedName>
        <fullName evidence="2">O-antigen polysaccharide polymerase Wzy</fullName>
    </submittedName>
</protein>
<organism evidence="2 3">
    <name type="scientific">Lactobacillus crispatus</name>
    <dbReference type="NCBI Taxonomy" id="47770"/>
    <lineage>
        <taxon>Bacteria</taxon>
        <taxon>Bacillati</taxon>
        <taxon>Bacillota</taxon>
        <taxon>Bacilli</taxon>
        <taxon>Lactobacillales</taxon>
        <taxon>Lactobacillaceae</taxon>
        <taxon>Lactobacillus</taxon>
    </lineage>
</organism>
<name>A0AB37DHH2_9LACO</name>
<dbReference type="InterPro" id="IPR029468">
    <property type="entry name" value="O-ag_pol_Wzy"/>
</dbReference>
<feature type="transmembrane region" description="Helical" evidence="1">
    <location>
        <begin position="245"/>
        <end position="262"/>
    </location>
</feature>
<feature type="transmembrane region" description="Helical" evidence="1">
    <location>
        <begin position="12"/>
        <end position="29"/>
    </location>
</feature>
<dbReference type="AlphaFoldDB" id="A0AB37DHH2"/>
<keyword evidence="1" id="KW-0812">Transmembrane</keyword>
<dbReference type="Proteomes" id="UP000464915">
    <property type="component" value="Chromosome"/>
</dbReference>
<evidence type="ECO:0000313" key="2">
    <source>
        <dbReference type="EMBL" id="QHQ68704.1"/>
    </source>
</evidence>
<dbReference type="Pfam" id="PF14296">
    <property type="entry name" value="O-ag_pol_Wzy"/>
    <property type="match status" value="1"/>
</dbReference>
<gene>
    <name evidence="2" type="ORF">GSR61_09245</name>
</gene>
<sequence>MKTNTFNKRAYSLIILIIISIIFELNTIQLSDTNISSLVITFILNFCLVFLSYYVNGIELITYMLFCIIVLTIPITIQFFTGSSYGLLSTTTIQLHYSIFLKYTYIYCAIFLGLSILINLKKQENLLLQLKPLNLNRLNLTFNNLIAIIFTFVAFPRLSLDVSANERFDMLLPGHAWNQLVIVALLFNLHNLKKHTSVKIVYVFVILWFLLNGERADITGLILGIFIYWLATYKENTDNNKIQKIIGIMIIFIFIAVLNFIADIRNGESISLVQSLKSILVTPTTTDVSYILNTVIDFLGKYPTLHGKIFVNNLFSIIPLYDNNVFESVLSFSYPYPGGEPWLAQPLLDWGTWGLMLSPFIDIVLLRLIILKDTQFFKMEYLAFLCLVPRAAWYGRSYTFTTLLFFVPCMYMFNYLINKYIRV</sequence>
<dbReference type="RefSeq" id="WP_065990655.1">
    <property type="nucleotide sequence ID" value="NZ_CP047142.1"/>
</dbReference>
<feature type="transmembrane region" description="Helical" evidence="1">
    <location>
        <begin position="350"/>
        <end position="369"/>
    </location>
</feature>
<proteinExistence type="predicted"/>
<feature type="transmembrane region" description="Helical" evidence="1">
    <location>
        <begin position="35"/>
        <end position="55"/>
    </location>
</feature>